<dbReference type="InterPro" id="IPR037185">
    <property type="entry name" value="EmrE-like"/>
</dbReference>
<dbReference type="InterPro" id="IPR029962">
    <property type="entry name" value="TBL"/>
</dbReference>
<dbReference type="SUPFAM" id="SSF103481">
    <property type="entry name" value="Multidrug resistance efflux transporter EmrE"/>
    <property type="match status" value="1"/>
</dbReference>
<evidence type="ECO:0000256" key="1">
    <source>
        <dbReference type="ARBA" id="ARBA00004141"/>
    </source>
</evidence>
<dbReference type="Proteomes" id="UP000541444">
    <property type="component" value="Unassembled WGS sequence"/>
</dbReference>
<feature type="transmembrane region" description="Helical" evidence="2">
    <location>
        <begin position="265"/>
        <end position="282"/>
    </location>
</feature>
<dbReference type="AlphaFoldDB" id="A0A7J7LFH1"/>
<dbReference type="OrthoDB" id="630188at2759"/>
<name>A0A7J7LFH1_9MAGN</name>
<keyword evidence="2" id="KW-0812">Transmembrane</keyword>
<evidence type="ECO:0000256" key="2">
    <source>
        <dbReference type="SAM" id="Phobius"/>
    </source>
</evidence>
<feature type="transmembrane region" description="Helical" evidence="2">
    <location>
        <begin position="302"/>
        <end position="321"/>
    </location>
</feature>
<dbReference type="PANTHER" id="PTHR32285:SF12">
    <property type="entry name" value="PROTEIN TRICHOME BIREFRINGENCE-LIKE 13"/>
    <property type="match status" value="1"/>
</dbReference>
<dbReference type="InterPro" id="IPR004853">
    <property type="entry name" value="Sugar_P_trans_dom"/>
</dbReference>
<feature type="domain" description="Sugar phosphate transporter" evidence="3">
    <location>
        <begin position="234"/>
        <end position="317"/>
    </location>
</feature>
<evidence type="ECO:0000259" key="3">
    <source>
        <dbReference type="Pfam" id="PF03151"/>
    </source>
</evidence>
<comment type="caution">
    <text evidence="4">The sequence shown here is derived from an EMBL/GenBank/DDBJ whole genome shotgun (WGS) entry which is preliminary data.</text>
</comment>
<keyword evidence="2" id="KW-1133">Transmembrane helix</keyword>
<dbReference type="PANTHER" id="PTHR32285">
    <property type="entry name" value="PROTEIN TRICHOME BIREFRINGENCE-LIKE 9-RELATED"/>
    <property type="match status" value="1"/>
</dbReference>
<keyword evidence="5" id="KW-1185">Reference proteome</keyword>
<sequence>MFVSLIFTLKRVSKEVKKWRPAGADHGFTFLYYHLIVAYHRTNLLAHYGWWSASVNGGVLEGLGYKKGFRVDLDIPEGTWAEVPSFHDILILNTKHWWRAPSKFDPIKSPMLFFEKGLPVISPIKPEIGLDIILKNMIFYVNRRMRPAGIKIFCTQSPRHLEEGDWDHGGSCQRVQPLLLEQVNHFFSLERNGTNADTCRLRNQHMYKVLEGSNFHILDVSYMSECRASAHPSTAAFQFAIGTTLVLFMWIFNLHKRPKITSAQLVSILLLAIVYTMGNLFTNMSLGKVVVSFTHTINAMEPFFSILLSAMFLGELWHCHLST</sequence>
<reference evidence="4 5" key="1">
    <citation type="journal article" date="2020" name="IScience">
        <title>Genome Sequencing of the Endangered Kingdonia uniflora (Circaeasteraceae, Ranunculales) Reveals Potential Mechanisms of Evolutionary Specialization.</title>
        <authorList>
            <person name="Sun Y."/>
            <person name="Deng T."/>
            <person name="Zhang A."/>
            <person name="Moore M.J."/>
            <person name="Landis J.B."/>
            <person name="Lin N."/>
            <person name="Zhang H."/>
            <person name="Zhang X."/>
            <person name="Huang J."/>
            <person name="Zhang X."/>
            <person name="Sun H."/>
            <person name="Wang H."/>
        </authorList>
    </citation>
    <scope>NUCLEOTIDE SEQUENCE [LARGE SCALE GENOMIC DNA]</scope>
    <source>
        <strain evidence="4">TB1705</strain>
        <tissue evidence="4">Leaf</tissue>
    </source>
</reference>
<accession>A0A7J7LFH1</accession>
<dbReference type="EMBL" id="JACGCM010002329">
    <property type="protein sequence ID" value="KAF6141290.1"/>
    <property type="molecule type" value="Genomic_DNA"/>
</dbReference>
<proteinExistence type="predicted"/>
<evidence type="ECO:0000313" key="5">
    <source>
        <dbReference type="Proteomes" id="UP000541444"/>
    </source>
</evidence>
<comment type="subcellular location">
    <subcellularLocation>
        <location evidence="1">Membrane</location>
        <topology evidence="1">Multi-pass membrane protein</topology>
    </subcellularLocation>
</comment>
<gene>
    <name evidence="4" type="ORF">GIB67_024374</name>
</gene>
<organism evidence="4 5">
    <name type="scientific">Kingdonia uniflora</name>
    <dbReference type="NCBI Taxonomy" id="39325"/>
    <lineage>
        <taxon>Eukaryota</taxon>
        <taxon>Viridiplantae</taxon>
        <taxon>Streptophyta</taxon>
        <taxon>Embryophyta</taxon>
        <taxon>Tracheophyta</taxon>
        <taxon>Spermatophyta</taxon>
        <taxon>Magnoliopsida</taxon>
        <taxon>Ranunculales</taxon>
        <taxon>Circaeasteraceae</taxon>
        <taxon>Kingdonia</taxon>
    </lineage>
</organism>
<feature type="transmembrane region" description="Helical" evidence="2">
    <location>
        <begin position="235"/>
        <end position="253"/>
    </location>
</feature>
<dbReference type="GO" id="GO:0016413">
    <property type="term" value="F:O-acetyltransferase activity"/>
    <property type="evidence" value="ECO:0007669"/>
    <property type="project" value="InterPro"/>
</dbReference>
<dbReference type="GO" id="GO:0005794">
    <property type="term" value="C:Golgi apparatus"/>
    <property type="evidence" value="ECO:0007669"/>
    <property type="project" value="TreeGrafter"/>
</dbReference>
<dbReference type="Pfam" id="PF03151">
    <property type="entry name" value="TPT"/>
    <property type="match status" value="1"/>
</dbReference>
<keyword evidence="2" id="KW-0472">Membrane</keyword>
<protein>
    <recommendedName>
        <fullName evidence="3">Sugar phosphate transporter domain-containing protein</fullName>
    </recommendedName>
</protein>
<evidence type="ECO:0000313" key="4">
    <source>
        <dbReference type="EMBL" id="KAF6141290.1"/>
    </source>
</evidence>